<dbReference type="Pfam" id="PF18272">
    <property type="entry name" value="ssDNA_TraI_N"/>
    <property type="match status" value="1"/>
</dbReference>
<dbReference type="NCBIfam" id="TIGR02686">
    <property type="entry name" value="relax_trwC"/>
    <property type="match status" value="1"/>
</dbReference>
<keyword evidence="7" id="KW-0347">Helicase</keyword>
<evidence type="ECO:0000259" key="2">
    <source>
        <dbReference type="Pfam" id="PF07057"/>
    </source>
</evidence>
<feature type="domain" description="DNA helicase TraI type C-terminal" evidence="2">
    <location>
        <begin position="1436"/>
        <end position="1590"/>
    </location>
</feature>
<dbReference type="Pfam" id="PF07057">
    <property type="entry name" value="TraI_C"/>
    <property type="match status" value="1"/>
</dbReference>
<dbReference type="Pfam" id="PF22232">
    <property type="entry name" value="TraI_hel_assoc_N"/>
    <property type="match status" value="1"/>
</dbReference>
<dbReference type="InterPro" id="IPR040987">
    <property type="entry name" value="TraI_N"/>
</dbReference>
<feature type="compositionally biased region" description="Basic and acidic residues" evidence="1">
    <location>
        <begin position="1689"/>
        <end position="1716"/>
    </location>
</feature>
<protein>
    <submittedName>
        <fullName evidence="7">Conjugative transfer relaxase/helicase TraI</fullName>
    </submittedName>
</protein>
<sequence length="1716" mass="186742">MLTVSSTAGGGASYYMAKDNYYFLGSMEASWMGKAAELLGLEGPVDTKTFDDALAGLFPQGVDLSRMSGGQNVHRPGYDLTLSAPKSISVLGVVLGDSRILEAHQRAVGVAMGEIERLASTRVMVDGVSQTEMTGKLLAAAFHHDTSRELDPQLHTHLIVMNLTEYLGEWKTLSSDKVGNSGFIENVYVLQVALGKIYRNELRQAVEEMGFRTVVTGKNDLWEIEGVPVEIFSQRTQQIREAVGDGASLKSRDVAALDTRKAKQKDPDRVELLTDWMNRLEQEGFDIGAFRQEAEARLKTMDSDRAVRPETTPDDVRQAVSLAISQLSEKRTRFTWSDVLNRTLNSLDAREQIAVMARSAIESAIESQQLIPLDREKGVFTSSIHLLDELSLQQLAGEMKSTVVISSGAPARSSSSVPVMQQIEADRPALAIVSQPGGAGGMRESVLAGVQLAQSQGRDVVVLATDRSSERWLAEQPGLADKVVTLKGLSEAPLPENSTLIVAGAEKLSVRDALTVTDQALRAQSQLLLMDSGGRSGTGNAMQTLEAAGVTRYRAETERTVAVSVVSEPDKRQRYATLARDYVTMVSQGENVVAQVSCEREQQTLTAELRQALLEKGLLGVKTASIDMLVPQWLDSKNRRQLDTYREGMVLEQRSPDSRVSQRYTIDRVSAETRTLMLVGEDGQRQGMKLSQVDSSWSLYRSQTVDIAEGEKLTWLARQGKQRAGDSVTVTAVRKNSLVVEHDGQTRVIRTDEPLKAGYGYVTSPGKRVSEQDTVLAAVSGRDTGATMLNTLARSGEHIQLYTPLANDEAERRLSRSPLYRTALAQVNPQNGELADAMSAAQDALMSPAEKAVRQAVTLTQGSEVVFSRPDVLANALPLHASLRKDDVDRELARQVQTGELIPLPGTKGIAQQLYVTAASYEAEKRVIRLVVEGLDTQSSLLSHADPALFAGLTVGQQLASRLILESTDRFTGIQGYAGVGKTTQLKTVLAALETLPAEQRPEVVGLAPTHRAVGEMADVGVKAQTLASFLMDVERRIQGGETPDFSKTLFLVDESSMVGNRDMADAMGYIAASGARAVLSGDRDQLLPVDNGAPFTLLQERSPLDTAIMQDIVRQSPALKPAIESVIARQVPAALDTIRSVTPDTVPRTPGRWSPTQSVVAIPQTKEQKEEQGDRVIQAIVDDFTGRTAEARDNTLIVTQTNADKNAINTAIHAQLQARGELGREVTITVLERVKTQTDRLKSVAGMATQHGNIALINDRYYTIRAGQDSRQNGYVELVDETGQAQALSAFESSLRDIAVFKPREIKVSVGEKVSFSRFDRERGREANSNWTVTGVTKEGELQLTQGEETRILNPNADMADRHLDYGYAGTAHKAQGASALYVIVLAGVDGGRQALASLRDAYVGLSRVKAHVQVYTDNLGKWLKKVSQPAERHTAHDVLLADDDRQAATAQQLWEKATPLSASALGRALATQLPEAGEARFIHGSRKYPAPHVALPVHDASGVQRAVLLLEVQLDGDGRLRGLSDNARLLGSEEATLVIFRQSETGLTRQATDLAEARQLGLQHPGDGIVVVSGESPTDAIMKRLSGGLVLPDSADISRHPGSIPAETSDPVSLKTPEEQQIAKALAEEARRQQHPEASPHLPGDPERPDALQQAERAESRALQREAEQSRQQEQAGLSQVIQPDRQQTRQRESVTDQLHRVEREIVKEKEIGE</sequence>
<evidence type="ECO:0000259" key="4">
    <source>
        <dbReference type="Pfam" id="PF18272"/>
    </source>
</evidence>
<dbReference type="Gene3D" id="3.40.50.300">
    <property type="entry name" value="P-loop containing nucleotide triphosphate hydrolases"/>
    <property type="match status" value="1"/>
</dbReference>
<evidence type="ECO:0000259" key="3">
    <source>
        <dbReference type="Pfam" id="PF08751"/>
    </source>
</evidence>
<dbReference type="InterPro" id="IPR040668">
    <property type="entry name" value="TraI_2B"/>
</dbReference>
<dbReference type="InterPro" id="IPR027417">
    <property type="entry name" value="P-loop_NTPase"/>
</dbReference>
<feature type="domain" description="TraI 2B/2B-like" evidence="5">
    <location>
        <begin position="629"/>
        <end position="706"/>
    </location>
</feature>
<name>A0A744IJ10_SALER</name>
<feature type="region of interest" description="Disordered" evidence="1">
    <location>
        <begin position="1594"/>
        <end position="1716"/>
    </location>
</feature>
<reference evidence="7" key="1">
    <citation type="journal article" date="2018" name="Genome Biol.">
        <title>SKESA: strategic k-mer extension for scrupulous assemblies.</title>
        <authorList>
            <person name="Souvorov A."/>
            <person name="Agarwala R."/>
            <person name="Lipman D.J."/>
        </authorList>
    </citation>
    <scope>NUCLEOTIDE SEQUENCE</scope>
    <source>
        <strain evidence="7">MA.CK_97/00002312</strain>
    </source>
</reference>
<dbReference type="EMBL" id="DAAUQT010000017">
    <property type="protein sequence ID" value="HAF2502474.1"/>
    <property type="molecule type" value="Genomic_DNA"/>
</dbReference>
<feature type="compositionally biased region" description="Basic and acidic residues" evidence="1">
    <location>
        <begin position="1646"/>
        <end position="1673"/>
    </location>
</feature>
<gene>
    <name evidence="7" type="primary">traI</name>
    <name evidence="7" type="ORF">G9F00_004340</name>
</gene>
<feature type="domain" description="TraI N-terminal subdomain" evidence="4">
    <location>
        <begin position="570"/>
        <end position="620"/>
    </location>
</feature>
<dbReference type="GO" id="GO:0003677">
    <property type="term" value="F:DNA binding"/>
    <property type="evidence" value="ECO:0007669"/>
    <property type="project" value="InterPro"/>
</dbReference>
<evidence type="ECO:0000259" key="6">
    <source>
        <dbReference type="Pfam" id="PF22232"/>
    </source>
</evidence>
<evidence type="ECO:0000313" key="7">
    <source>
        <dbReference type="EMBL" id="HAF2502474.1"/>
    </source>
</evidence>
<dbReference type="InterPro" id="IPR054558">
    <property type="entry name" value="TraI_hel_assoc_DBD_N"/>
</dbReference>
<dbReference type="InterPro" id="IPR009767">
    <property type="entry name" value="DNA_helicase_TraI_C"/>
</dbReference>
<dbReference type="Pfam" id="PF08751">
    <property type="entry name" value="TrwC"/>
    <property type="match status" value="1"/>
</dbReference>
<organism evidence="7">
    <name type="scientific">Salmonella enterica</name>
    <name type="common">Salmonella choleraesuis</name>
    <dbReference type="NCBI Taxonomy" id="28901"/>
    <lineage>
        <taxon>Bacteria</taxon>
        <taxon>Pseudomonadati</taxon>
        <taxon>Pseudomonadota</taxon>
        <taxon>Gammaproteobacteria</taxon>
        <taxon>Enterobacterales</taxon>
        <taxon>Enterobacteriaceae</taxon>
        <taxon>Salmonella</taxon>
    </lineage>
</organism>
<dbReference type="SUPFAM" id="SSF52540">
    <property type="entry name" value="P-loop containing nucleoside triphosphate hydrolases"/>
    <property type="match status" value="2"/>
</dbReference>
<dbReference type="CDD" id="cd17933">
    <property type="entry name" value="DEXSc_RecD-like"/>
    <property type="match status" value="1"/>
</dbReference>
<dbReference type="GO" id="GO:0003678">
    <property type="term" value="F:DNA helicase activity"/>
    <property type="evidence" value="ECO:0007669"/>
    <property type="project" value="InterPro"/>
</dbReference>
<dbReference type="NCBIfam" id="NF041492">
    <property type="entry name" value="MobF"/>
    <property type="match status" value="1"/>
</dbReference>
<feature type="compositionally biased region" description="Polar residues" evidence="1">
    <location>
        <begin position="1679"/>
        <end position="1688"/>
    </location>
</feature>
<comment type="caution">
    <text evidence="7">The sequence shown here is derived from an EMBL/GenBank/DDBJ whole genome shotgun (WGS) entry which is preliminary data.</text>
</comment>
<dbReference type="Pfam" id="PF18340">
    <property type="entry name" value="TraI_2B"/>
    <property type="match status" value="1"/>
</dbReference>
<proteinExistence type="predicted"/>
<dbReference type="InterPro" id="IPR014129">
    <property type="entry name" value="Conjug_relaxase_TraI"/>
</dbReference>
<dbReference type="SUPFAM" id="SSF55464">
    <property type="entry name" value="Origin of replication-binding domain, RBD-like"/>
    <property type="match status" value="1"/>
</dbReference>
<feature type="domain" description="TraI helicase-associated ssDBD N-terminal" evidence="6">
    <location>
        <begin position="437"/>
        <end position="531"/>
    </location>
</feature>
<keyword evidence="7" id="KW-0378">Hydrolase</keyword>
<feature type="domain" description="TrwC relaxase" evidence="3">
    <location>
        <begin position="8"/>
        <end position="281"/>
    </location>
</feature>
<keyword evidence="7" id="KW-0067">ATP-binding</keyword>
<dbReference type="CDD" id="cd18809">
    <property type="entry name" value="SF1_C_RecD"/>
    <property type="match status" value="1"/>
</dbReference>
<accession>A0A744IJ10</accession>
<dbReference type="Pfam" id="PF13604">
    <property type="entry name" value="AAA_30"/>
    <property type="match status" value="1"/>
</dbReference>
<dbReference type="GO" id="GO:0005524">
    <property type="term" value="F:ATP binding"/>
    <property type="evidence" value="ECO:0007669"/>
    <property type="project" value="InterPro"/>
</dbReference>
<reference evidence="7" key="2">
    <citation type="submission" date="2020-02" db="EMBL/GenBank/DDBJ databases">
        <authorList>
            <consortium name="NCBI Pathogen Detection Project"/>
        </authorList>
    </citation>
    <scope>NUCLEOTIDE SEQUENCE</scope>
    <source>
        <strain evidence="7">MA.CK_97/00002312</strain>
    </source>
</reference>
<dbReference type="InterPro" id="IPR014862">
    <property type="entry name" value="TrwC"/>
</dbReference>
<dbReference type="GO" id="GO:0016818">
    <property type="term" value="F:hydrolase activity, acting on acid anhydrides, in phosphorus-containing anhydrides"/>
    <property type="evidence" value="ECO:0007669"/>
    <property type="project" value="InterPro"/>
</dbReference>
<keyword evidence="7" id="KW-0547">Nucleotide-binding</keyword>
<dbReference type="InterPro" id="IPR014059">
    <property type="entry name" value="TraI/TrwC_relax"/>
</dbReference>
<evidence type="ECO:0000256" key="1">
    <source>
        <dbReference type="SAM" id="MobiDB-lite"/>
    </source>
</evidence>
<feature type="compositionally biased region" description="Basic and acidic residues" evidence="1">
    <location>
        <begin position="1628"/>
        <end position="1637"/>
    </location>
</feature>
<dbReference type="NCBIfam" id="TIGR02760">
    <property type="entry name" value="TraI_TIGR"/>
    <property type="match status" value="1"/>
</dbReference>
<evidence type="ECO:0000259" key="5">
    <source>
        <dbReference type="Pfam" id="PF18340"/>
    </source>
</evidence>